<organism evidence="1 2">
    <name type="scientific">Cairina moschata</name>
    <name type="common">Muscovy duck</name>
    <dbReference type="NCBI Taxonomy" id="8855"/>
    <lineage>
        <taxon>Eukaryota</taxon>
        <taxon>Metazoa</taxon>
        <taxon>Chordata</taxon>
        <taxon>Craniata</taxon>
        <taxon>Vertebrata</taxon>
        <taxon>Euteleostomi</taxon>
        <taxon>Archelosauria</taxon>
        <taxon>Archosauria</taxon>
        <taxon>Dinosauria</taxon>
        <taxon>Saurischia</taxon>
        <taxon>Theropoda</taxon>
        <taxon>Coelurosauria</taxon>
        <taxon>Aves</taxon>
        <taxon>Neognathae</taxon>
        <taxon>Galloanserae</taxon>
        <taxon>Anseriformes</taxon>
        <taxon>Anatidae</taxon>
        <taxon>Anatinae</taxon>
        <taxon>Cairina</taxon>
    </lineage>
</organism>
<dbReference type="Gene3D" id="2.60.40.10">
    <property type="entry name" value="Immunoglobulins"/>
    <property type="match status" value="1"/>
</dbReference>
<dbReference type="SUPFAM" id="SSF49265">
    <property type="entry name" value="Fibronectin type III"/>
    <property type="match status" value="1"/>
</dbReference>
<dbReference type="Ensembl" id="ENSCMMT00000022148.1">
    <property type="protein sequence ID" value="ENSCMMP00000020182.1"/>
    <property type="gene ID" value="ENSCMMG00000012591.1"/>
</dbReference>
<name>A0A8C3CG69_CAIMO</name>
<dbReference type="InterPro" id="IPR036116">
    <property type="entry name" value="FN3_sf"/>
</dbReference>
<reference evidence="1" key="3">
    <citation type="submission" date="2025-09" db="UniProtKB">
        <authorList>
            <consortium name="Ensembl"/>
        </authorList>
    </citation>
    <scope>IDENTIFICATION</scope>
</reference>
<protein>
    <submittedName>
        <fullName evidence="1">Uncharacterized protein</fullName>
    </submittedName>
</protein>
<dbReference type="InterPro" id="IPR013783">
    <property type="entry name" value="Ig-like_fold"/>
</dbReference>
<accession>A0A8C3CG69</accession>
<keyword evidence="2" id="KW-1185">Reference proteome</keyword>
<evidence type="ECO:0000313" key="1">
    <source>
        <dbReference type="Ensembl" id="ENSCMMP00000020182.1"/>
    </source>
</evidence>
<proteinExistence type="predicted"/>
<dbReference type="AlphaFoldDB" id="A0A8C3CG69"/>
<dbReference type="FunFam" id="2.60.40.10:FF:000564">
    <property type="entry name" value="Ciliary neurotrophic factor receptor subunit alpha"/>
    <property type="match status" value="1"/>
</dbReference>
<reference evidence="1" key="2">
    <citation type="submission" date="2025-08" db="UniProtKB">
        <authorList>
            <consortium name="Ensembl"/>
        </authorList>
    </citation>
    <scope>IDENTIFICATION</scope>
</reference>
<sequence length="331" mass="36609">MEQISLPGRALHFAGALHGLQEPFYPFKIFAARAQAAVQRGRGDQEATGDRASTTLGLQRGRQQSTWEKWLPAMREVNRQIREGRQCLQREGRSSALTEFGSSARRQGSKYLPGLGMLRAAAPVSPGEVPVCRVAVGHRGSPPKEPVLMCRSNNYPKGFYCSWHLPSPTYIPNSFNISVIHGTREMVCEKDIFPKNRCHIRYLQLFSTVKYKVTLTVTNALGKNSTSLTFDEFAIGNFRGRTWPLRASVGVGLLRAQHLLPERWAREGPGFPGGASACLGVRWSHAGILLVPSLWWFHSAGQPNCATTALSLPFLKGRGGENKMKRAQGLK</sequence>
<reference evidence="1" key="1">
    <citation type="submission" date="2018-09" db="EMBL/GenBank/DDBJ databases">
        <title>Common duck and Muscovy duck high density SNP chip.</title>
        <authorList>
            <person name="Vignal A."/>
            <person name="Thebault N."/>
            <person name="Warren W.C."/>
        </authorList>
    </citation>
    <scope>NUCLEOTIDE SEQUENCE [LARGE SCALE GENOMIC DNA]</scope>
</reference>
<dbReference type="Proteomes" id="UP000694556">
    <property type="component" value="Chromosome Z"/>
</dbReference>
<evidence type="ECO:0000313" key="2">
    <source>
        <dbReference type="Proteomes" id="UP000694556"/>
    </source>
</evidence>